<feature type="domain" description="RanBP2-type" evidence="9">
    <location>
        <begin position="1"/>
        <end position="29"/>
    </location>
</feature>
<dbReference type="Proteomes" id="UP000033423">
    <property type="component" value="Unassembled WGS sequence"/>
</dbReference>
<keyword evidence="4 6" id="KW-0802">TPR repeat</keyword>
<feature type="region of interest" description="Disordered" evidence="7">
    <location>
        <begin position="103"/>
        <end position="151"/>
    </location>
</feature>
<evidence type="ECO:0000256" key="4">
    <source>
        <dbReference type="ARBA" id="ARBA00022803"/>
    </source>
</evidence>
<name>A0A0F3GLA8_9BACT</name>
<evidence type="ECO:0000256" key="3">
    <source>
        <dbReference type="ARBA" id="ARBA00022771"/>
    </source>
</evidence>
<organism evidence="10 11">
    <name type="scientific">Candidatus Magnetobacterium bavaricum</name>
    <dbReference type="NCBI Taxonomy" id="29290"/>
    <lineage>
        <taxon>Bacteria</taxon>
        <taxon>Pseudomonadati</taxon>
        <taxon>Nitrospirota</taxon>
        <taxon>Thermodesulfovibrionia</taxon>
        <taxon>Thermodesulfovibrionales</taxon>
        <taxon>Candidatus Magnetobacteriaceae</taxon>
        <taxon>Candidatus Magnetobacterium</taxon>
    </lineage>
</organism>
<keyword evidence="2" id="KW-0677">Repeat</keyword>
<comment type="caution">
    <text evidence="10">The sequence shown here is derived from an EMBL/GenBank/DDBJ whole genome shotgun (WGS) entry which is preliminary data.</text>
</comment>
<dbReference type="PROSITE" id="PS01358">
    <property type="entry name" value="ZF_RANBP2_1"/>
    <property type="match status" value="1"/>
</dbReference>
<gene>
    <name evidence="10" type="ORF">MBAV_005052</name>
</gene>
<protein>
    <recommendedName>
        <fullName evidence="9">RanBP2-type domain-containing protein</fullName>
    </recommendedName>
</protein>
<evidence type="ECO:0000259" key="9">
    <source>
        <dbReference type="PROSITE" id="PS50199"/>
    </source>
</evidence>
<dbReference type="PANTHER" id="PTHR44858:SF1">
    <property type="entry name" value="UDP-N-ACETYLGLUCOSAMINE--PEPTIDE N-ACETYLGLUCOSAMINYLTRANSFERASE SPINDLY-RELATED"/>
    <property type="match status" value="1"/>
</dbReference>
<dbReference type="PANTHER" id="PTHR44858">
    <property type="entry name" value="TETRATRICOPEPTIDE REPEAT PROTEIN 6"/>
    <property type="match status" value="1"/>
</dbReference>
<keyword evidence="3" id="KW-0863">Zinc-finger</keyword>
<evidence type="ECO:0000256" key="7">
    <source>
        <dbReference type="SAM" id="MobiDB-lite"/>
    </source>
</evidence>
<evidence type="ECO:0000313" key="10">
    <source>
        <dbReference type="EMBL" id="KJU82754.1"/>
    </source>
</evidence>
<evidence type="ECO:0000256" key="6">
    <source>
        <dbReference type="PROSITE-ProRule" id="PRU00339"/>
    </source>
</evidence>
<evidence type="ECO:0000256" key="8">
    <source>
        <dbReference type="SAM" id="Phobius"/>
    </source>
</evidence>
<dbReference type="NCBIfam" id="NF047558">
    <property type="entry name" value="TPR_END_plus"/>
    <property type="match status" value="1"/>
</dbReference>
<dbReference type="Pfam" id="PF13181">
    <property type="entry name" value="TPR_8"/>
    <property type="match status" value="1"/>
</dbReference>
<keyword evidence="8" id="KW-0812">Transmembrane</keyword>
<keyword evidence="5" id="KW-0862">Zinc</keyword>
<keyword evidence="8" id="KW-0472">Membrane</keyword>
<dbReference type="PROSITE" id="PS50005">
    <property type="entry name" value="TPR"/>
    <property type="match status" value="1"/>
</dbReference>
<dbReference type="InterPro" id="IPR011990">
    <property type="entry name" value="TPR-like_helical_dom_sf"/>
</dbReference>
<sequence length="301" mass="33091">MSDWICGSCSASNPGHTNKCQGCGKNRPADSKMKLIIIGSVAGVALIILLVIASLKLVEGPKKKYKAALLKCCASTDCCGGGEISCAEADKIAASYKISPEDKEKLNEEVKKERCKSTPTPIPTPTQSTSQLPPSSSPQSPGNTVSEMKNQEAARHFQEGFRWVALARNSKGNNAAFEESMNNAINEYTKAIEIDSADDQTIGKAYEHRGTAYMVLKKRNKALEDLKKAAELLPDNSSVYYNLTCLYSLENKIDLALDSLDKALENGFKEYNLLREDSELKNLRKSPEYKTVLEKHKVFIK</sequence>
<keyword evidence="11" id="KW-1185">Reference proteome</keyword>
<dbReference type="SUPFAM" id="SSF48452">
    <property type="entry name" value="TPR-like"/>
    <property type="match status" value="1"/>
</dbReference>
<dbReference type="InterPro" id="IPR001876">
    <property type="entry name" value="Znf_RanBP2"/>
</dbReference>
<dbReference type="InterPro" id="IPR019734">
    <property type="entry name" value="TPR_rpt"/>
</dbReference>
<evidence type="ECO:0000313" key="11">
    <source>
        <dbReference type="Proteomes" id="UP000033423"/>
    </source>
</evidence>
<feature type="compositionally biased region" description="Low complexity" evidence="7">
    <location>
        <begin position="125"/>
        <end position="141"/>
    </location>
</feature>
<evidence type="ECO:0000256" key="2">
    <source>
        <dbReference type="ARBA" id="ARBA00022737"/>
    </source>
</evidence>
<evidence type="ECO:0000256" key="1">
    <source>
        <dbReference type="ARBA" id="ARBA00022723"/>
    </source>
</evidence>
<accession>A0A0F3GLA8</accession>
<keyword evidence="1" id="KW-0479">Metal-binding</keyword>
<reference evidence="10 11" key="1">
    <citation type="submission" date="2015-02" db="EMBL/GenBank/DDBJ databases">
        <title>Single-cell genomics of uncultivated deep-branching MTB reveals a conserved set of magnetosome genes.</title>
        <authorList>
            <person name="Kolinko S."/>
            <person name="Richter M."/>
            <person name="Glockner F.O."/>
            <person name="Brachmann A."/>
            <person name="Schuler D."/>
        </authorList>
    </citation>
    <scope>NUCLEOTIDE SEQUENCE [LARGE SCALE GENOMIC DNA]</scope>
    <source>
        <strain evidence="10">TM-1</strain>
    </source>
</reference>
<dbReference type="SMART" id="SM00028">
    <property type="entry name" value="TPR"/>
    <property type="match status" value="3"/>
</dbReference>
<evidence type="ECO:0000256" key="5">
    <source>
        <dbReference type="ARBA" id="ARBA00022833"/>
    </source>
</evidence>
<dbReference type="PROSITE" id="PS50199">
    <property type="entry name" value="ZF_RANBP2_2"/>
    <property type="match status" value="1"/>
</dbReference>
<keyword evidence="8" id="KW-1133">Transmembrane helix</keyword>
<feature type="compositionally biased region" description="Basic and acidic residues" evidence="7">
    <location>
        <begin position="103"/>
        <end position="116"/>
    </location>
</feature>
<feature type="repeat" description="TPR" evidence="6">
    <location>
        <begin position="203"/>
        <end position="236"/>
    </location>
</feature>
<dbReference type="EMBL" id="LACI01002185">
    <property type="protein sequence ID" value="KJU82754.1"/>
    <property type="molecule type" value="Genomic_DNA"/>
</dbReference>
<proteinExistence type="predicted"/>
<feature type="transmembrane region" description="Helical" evidence="8">
    <location>
        <begin position="35"/>
        <end position="58"/>
    </location>
</feature>
<dbReference type="Gene3D" id="1.25.40.10">
    <property type="entry name" value="Tetratricopeptide repeat domain"/>
    <property type="match status" value="1"/>
</dbReference>
<dbReference type="AlphaFoldDB" id="A0A0F3GLA8"/>
<dbReference type="GO" id="GO:0008270">
    <property type="term" value="F:zinc ion binding"/>
    <property type="evidence" value="ECO:0007669"/>
    <property type="project" value="UniProtKB-KW"/>
</dbReference>
<dbReference type="InterPro" id="IPR050498">
    <property type="entry name" value="Ycf3"/>
</dbReference>